<evidence type="ECO:0000313" key="1">
    <source>
        <dbReference type="EMBL" id="MFC5465608.1"/>
    </source>
</evidence>
<dbReference type="RefSeq" id="WP_382352292.1">
    <property type="nucleotide sequence ID" value="NZ_JBHSMC010000015.1"/>
</dbReference>
<accession>A0ABW0LLZ7</accession>
<reference evidence="2" key="1">
    <citation type="journal article" date="2019" name="Int. J. Syst. Evol. Microbiol.">
        <title>The Global Catalogue of Microorganisms (GCM) 10K type strain sequencing project: providing services to taxonomists for standard genome sequencing and annotation.</title>
        <authorList>
            <consortium name="The Broad Institute Genomics Platform"/>
            <consortium name="The Broad Institute Genome Sequencing Center for Infectious Disease"/>
            <person name="Wu L."/>
            <person name="Ma J."/>
        </authorList>
    </citation>
    <scope>NUCLEOTIDE SEQUENCE [LARGE SCALE GENOMIC DNA]</scope>
    <source>
        <strain evidence="2">CGMCC 1.12237</strain>
    </source>
</reference>
<name>A0ABW0LLZ7_9BACI</name>
<proteinExistence type="predicted"/>
<dbReference type="EMBL" id="JBHSMC010000015">
    <property type="protein sequence ID" value="MFC5465608.1"/>
    <property type="molecule type" value="Genomic_DNA"/>
</dbReference>
<comment type="caution">
    <text evidence="1">The sequence shown here is derived from an EMBL/GenBank/DDBJ whole genome shotgun (WGS) entry which is preliminary data.</text>
</comment>
<protein>
    <submittedName>
        <fullName evidence="1">Uncharacterized protein</fullName>
    </submittedName>
</protein>
<organism evidence="1 2">
    <name type="scientific">Lederbergia graminis</name>
    <dbReference type="NCBI Taxonomy" id="735518"/>
    <lineage>
        <taxon>Bacteria</taxon>
        <taxon>Bacillati</taxon>
        <taxon>Bacillota</taxon>
        <taxon>Bacilli</taxon>
        <taxon>Bacillales</taxon>
        <taxon>Bacillaceae</taxon>
        <taxon>Lederbergia</taxon>
    </lineage>
</organism>
<gene>
    <name evidence="1" type="ORF">ACFPM4_12725</name>
</gene>
<evidence type="ECO:0000313" key="2">
    <source>
        <dbReference type="Proteomes" id="UP001596147"/>
    </source>
</evidence>
<keyword evidence="2" id="KW-1185">Reference proteome</keyword>
<dbReference type="Proteomes" id="UP001596147">
    <property type="component" value="Unassembled WGS sequence"/>
</dbReference>
<sequence>MDSKFRAMDSKTGITDSILLTDSKTPLMDSNYAMMACISIMMDSKFSTMDSKTGITDSILRSDSKTRLMDSK</sequence>